<organism evidence="1 2">
    <name type="scientific">Moraxella bovoculi</name>
    <dbReference type="NCBI Taxonomy" id="386891"/>
    <lineage>
        <taxon>Bacteria</taxon>
        <taxon>Pseudomonadati</taxon>
        <taxon>Pseudomonadota</taxon>
        <taxon>Gammaproteobacteria</taxon>
        <taxon>Moraxellales</taxon>
        <taxon>Moraxellaceae</taxon>
        <taxon>Moraxella</taxon>
    </lineage>
</organism>
<dbReference type="InterPro" id="IPR008840">
    <property type="entry name" value="Sipho_Gp157"/>
</dbReference>
<evidence type="ECO:0000313" key="2">
    <source>
        <dbReference type="Proteomes" id="UP000077465"/>
    </source>
</evidence>
<proteinExistence type="predicted"/>
<sequence length="166" mass="18462">MNLYQINSALNEKMNKLGELLNNGETPSQEQLDELVDLQGELSEKLTAYGYVVKNPTGELDMVDTEIKRLTAVKKARQNHIAILKDRMLSAMIDNGVKKIDFDPVMPLRVRNNAPSVAIKCDIDDLPEEFVRIKKEADKTALSKALKANTVIDGVELEHSSSILIG</sequence>
<evidence type="ECO:0008006" key="3">
    <source>
        <dbReference type="Google" id="ProtNLM"/>
    </source>
</evidence>
<dbReference type="AlphaFoldDB" id="A0AAC8T7E2"/>
<dbReference type="RefSeq" id="WP_046699139.1">
    <property type="nucleotide sequence ID" value="NZ_CP011376.1"/>
</dbReference>
<gene>
    <name evidence="1" type="ORF">AAX06_01705</name>
</gene>
<dbReference type="EMBL" id="CP011376">
    <property type="protein sequence ID" value="AKG07100.1"/>
    <property type="molecule type" value="Genomic_DNA"/>
</dbReference>
<reference evidence="1 2" key="1">
    <citation type="submission" date="2015-05" db="EMBL/GenBank/DDBJ databases">
        <authorList>
            <person name="Dickey A."/>
            <person name="Clawson M."/>
            <person name="Bono J."/>
            <person name="Loy J.D."/>
        </authorList>
    </citation>
    <scope>NUCLEOTIDE SEQUENCE [LARGE SCALE GENOMIC DNA]</scope>
    <source>
        <strain evidence="1 2">22581</strain>
    </source>
</reference>
<protein>
    <recommendedName>
        <fullName evidence="3">Siphovirus Gp157 family protein</fullName>
    </recommendedName>
</protein>
<evidence type="ECO:0000313" key="1">
    <source>
        <dbReference type="EMBL" id="AKG07100.1"/>
    </source>
</evidence>
<accession>A0AAC8T7E2</accession>
<dbReference type="Proteomes" id="UP000077465">
    <property type="component" value="Chromosome"/>
</dbReference>
<dbReference type="Pfam" id="PF05565">
    <property type="entry name" value="Sipho_Gp157"/>
    <property type="match status" value="1"/>
</dbReference>
<name>A0AAC8T7E2_9GAMM</name>